<keyword evidence="3 8" id="KW-0808">Transferase</keyword>
<dbReference type="InterPro" id="IPR043129">
    <property type="entry name" value="ATPase_NBD"/>
</dbReference>
<dbReference type="PIRSF" id="PIRSF000538">
    <property type="entry name" value="GlpK"/>
    <property type="match status" value="1"/>
</dbReference>
<feature type="active site" description="Proton acceptor" evidence="8">
    <location>
        <position position="236"/>
    </location>
</feature>
<feature type="domain" description="Carbohydrate kinase FGGY C-terminal" evidence="11">
    <location>
        <begin position="253"/>
        <end position="437"/>
    </location>
</feature>
<dbReference type="NCBIfam" id="TIGR01312">
    <property type="entry name" value="XylB"/>
    <property type="match status" value="1"/>
</dbReference>
<dbReference type="InterPro" id="IPR018485">
    <property type="entry name" value="FGGY_C"/>
</dbReference>
<dbReference type="Pfam" id="PF00370">
    <property type="entry name" value="FGGY_N"/>
    <property type="match status" value="1"/>
</dbReference>
<dbReference type="PROSITE" id="PS00933">
    <property type="entry name" value="FGGY_KINASES_1"/>
    <property type="match status" value="1"/>
</dbReference>
<evidence type="ECO:0000256" key="2">
    <source>
        <dbReference type="ARBA" id="ARBA00022629"/>
    </source>
</evidence>
<comment type="function">
    <text evidence="8">Catalyzes the phosphorylation of D-xylulose to D-xylulose 5-phosphate.</text>
</comment>
<evidence type="ECO:0000256" key="9">
    <source>
        <dbReference type="RuleBase" id="RU364073"/>
    </source>
</evidence>
<dbReference type="HAMAP" id="MF_02220">
    <property type="entry name" value="XylB"/>
    <property type="match status" value="1"/>
</dbReference>
<dbReference type="Pfam" id="PF02782">
    <property type="entry name" value="FGGY_C"/>
    <property type="match status" value="1"/>
</dbReference>
<dbReference type="GO" id="GO:0004856">
    <property type="term" value="F:D-xylulokinase activity"/>
    <property type="evidence" value="ECO:0007669"/>
    <property type="project" value="UniProtKB-UniRule"/>
</dbReference>
<dbReference type="GO" id="GO:0005524">
    <property type="term" value="F:ATP binding"/>
    <property type="evidence" value="ECO:0007669"/>
    <property type="project" value="UniProtKB-UniRule"/>
</dbReference>
<evidence type="ECO:0000256" key="5">
    <source>
        <dbReference type="ARBA" id="ARBA00022777"/>
    </source>
</evidence>
<dbReference type="InterPro" id="IPR050406">
    <property type="entry name" value="FGGY_Carb_Kinase"/>
</dbReference>
<evidence type="ECO:0000259" key="11">
    <source>
        <dbReference type="Pfam" id="PF02782"/>
    </source>
</evidence>
<evidence type="ECO:0000256" key="8">
    <source>
        <dbReference type="HAMAP-Rule" id="MF_02220"/>
    </source>
</evidence>
<accession>A0A7W4IVH7</accession>
<dbReference type="Proteomes" id="UP000559860">
    <property type="component" value="Unassembled WGS sequence"/>
</dbReference>
<keyword evidence="4 8" id="KW-0547">Nucleotide-binding</keyword>
<evidence type="ECO:0000313" key="12">
    <source>
        <dbReference type="EMBL" id="MBB2169835.1"/>
    </source>
</evidence>
<keyword evidence="7 8" id="KW-0119">Carbohydrate metabolism</keyword>
<keyword evidence="6 8" id="KW-0067">ATP-binding</keyword>
<evidence type="ECO:0000256" key="1">
    <source>
        <dbReference type="ARBA" id="ARBA00009156"/>
    </source>
</evidence>
<protein>
    <recommendedName>
        <fullName evidence="8 9">Xylulose kinase</fullName>
        <shortName evidence="8 9">Xylulokinase</shortName>
        <ecNumber evidence="8 9">2.7.1.17</ecNumber>
    </recommendedName>
</protein>
<dbReference type="PANTHER" id="PTHR43095:SF6">
    <property type="entry name" value="XYLULOSE KINASE"/>
    <property type="match status" value="1"/>
</dbReference>
<dbReference type="AlphaFoldDB" id="A0A7W4IVH7"/>
<comment type="catalytic activity">
    <reaction evidence="8 9">
        <text>D-xylulose + ATP = D-xylulose 5-phosphate + ADP + H(+)</text>
        <dbReference type="Rhea" id="RHEA:10964"/>
        <dbReference type="ChEBI" id="CHEBI:15378"/>
        <dbReference type="ChEBI" id="CHEBI:17140"/>
        <dbReference type="ChEBI" id="CHEBI:30616"/>
        <dbReference type="ChEBI" id="CHEBI:57737"/>
        <dbReference type="ChEBI" id="CHEBI:456216"/>
        <dbReference type="EC" id="2.7.1.17"/>
    </reaction>
</comment>
<feature type="binding site" evidence="8">
    <location>
        <begin position="79"/>
        <end position="80"/>
    </location>
    <ligand>
        <name>substrate</name>
    </ligand>
</feature>
<evidence type="ECO:0000256" key="3">
    <source>
        <dbReference type="ARBA" id="ARBA00022679"/>
    </source>
</evidence>
<proteinExistence type="inferred from homology"/>
<name>A0A7W4IVH7_9PROT</name>
<dbReference type="SUPFAM" id="SSF53067">
    <property type="entry name" value="Actin-like ATPase domain"/>
    <property type="match status" value="2"/>
</dbReference>
<comment type="caution">
    <text evidence="12">The sequence shown here is derived from an EMBL/GenBank/DDBJ whole genome shotgun (WGS) entry which is preliminary data.</text>
</comment>
<evidence type="ECO:0000256" key="7">
    <source>
        <dbReference type="ARBA" id="ARBA00023277"/>
    </source>
</evidence>
<gene>
    <name evidence="8 9 12" type="primary">xylB</name>
    <name evidence="12" type="ORF">HLH36_16030</name>
</gene>
<dbReference type="CDD" id="cd07808">
    <property type="entry name" value="ASKHA_NBD_FGGY_EcXK-like"/>
    <property type="match status" value="1"/>
</dbReference>
<dbReference type="RefSeq" id="WP_182987335.1">
    <property type="nucleotide sequence ID" value="NZ_JABEQD010000014.1"/>
</dbReference>
<dbReference type="InterPro" id="IPR006000">
    <property type="entry name" value="Xylulokinase"/>
</dbReference>
<evidence type="ECO:0000256" key="4">
    <source>
        <dbReference type="ARBA" id="ARBA00022741"/>
    </source>
</evidence>
<keyword evidence="13" id="KW-1185">Reference proteome</keyword>
<dbReference type="GO" id="GO:0005998">
    <property type="term" value="P:xylulose catabolic process"/>
    <property type="evidence" value="ECO:0007669"/>
    <property type="project" value="UniProtKB-UniRule"/>
</dbReference>
<dbReference type="EC" id="2.7.1.17" evidence="8 9"/>
<organism evidence="12 13">
    <name type="scientific">Gluconacetobacter aggeris</name>
    <dbReference type="NCBI Taxonomy" id="1286186"/>
    <lineage>
        <taxon>Bacteria</taxon>
        <taxon>Pseudomonadati</taxon>
        <taxon>Pseudomonadota</taxon>
        <taxon>Alphaproteobacteria</taxon>
        <taxon>Acetobacterales</taxon>
        <taxon>Acetobacteraceae</taxon>
        <taxon>Gluconacetobacter</taxon>
    </lineage>
</organism>
<evidence type="ECO:0000259" key="10">
    <source>
        <dbReference type="Pfam" id="PF00370"/>
    </source>
</evidence>
<keyword evidence="5 8" id="KW-0418">Kinase</keyword>
<dbReference type="PANTHER" id="PTHR43095">
    <property type="entry name" value="SUGAR KINASE"/>
    <property type="match status" value="1"/>
</dbReference>
<keyword evidence="2 8" id="KW-0859">Xylose metabolism</keyword>
<comment type="similarity">
    <text evidence="1 8 9">Belongs to the FGGY kinase family.</text>
</comment>
<evidence type="ECO:0000313" key="13">
    <source>
        <dbReference type="Proteomes" id="UP000559860"/>
    </source>
</evidence>
<sequence length="488" mass="51282">MYIGIDAGTSGIKAVLVDEAQTVLATRTEPLTSQSPHAGWSEQDPEAWWRALLAAIDALRDSHPRAVAAVRGIGLSGQQHGAVLLDGGGRVLRPCILWNDVRASAECAVFEQRFPESRAVTGNIAMPGFTAPKLLWVARHEPDIFRATRHVLLPKAWLRYRLTGEMIEEMSDASGTLWLDVGRRQWSEAALAATGLSRAAMPALCEGTDRAGTLRGDLAERWGMDVPPVLAGGAGDNAAGAVGLGAVRPGDAFVSLGTSGVVWATTDRFRPGAVSAIHAFCHAVPGMWHQMGVTLSAASSLAWWASVAGRSEAELLAELPEVIERPSGLLFLPYLSGERTPHNDAAIRGAFVGLDRGTTRARMTQAVLEGVAFSLRDALDGLAGAGSVLAQADVIGGGSRSLAWLTILAAVMGIRLHRLAHGEQGGAFGAARLARLAVTGEAVAELCLPPERVGTVDPDAGLQAAYGALLPRYRALYPALSDLPPPAP</sequence>
<dbReference type="InterPro" id="IPR000577">
    <property type="entry name" value="Carb_kinase_FGGY"/>
</dbReference>
<dbReference type="InterPro" id="IPR018483">
    <property type="entry name" value="Carb_kinase_FGGY_CS"/>
</dbReference>
<evidence type="ECO:0000256" key="6">
    <source>
        <dbReference type="ARBA" id="ARBA00022840"/>
    </source>
</evidence>
<feature type="site" description="Important for activity" evidence="8">
    <location>
        <position position="6"/>
    </location>
</feature>
<dbReference type="Gene3D" id="3.30.420.40">
    <property type="match status" value="2"/>
</dbReference>
<feature type="domain" description="Carbohydrate kinase FGGY N-terminal" evidence="10">
    <location>
        <begin position="1"/>
        <end position="243"/>
    </location>
</feature>
<reference evidence="12 13" key="1">
    <citation type="submission" date="2020-04" db="EMBL/GenBank/DDBJ databases">
        <title>Description of novel Gluconacetobacter.</title>
        <authorList>
            <person name="Sombolestani A."/>
        </authorList>
    </citation>
    <scope>NUCLEOTIDE SEQUENCE [LARGE SCALE GENOMIC DNA]</scope>
    <source>
        <strain evidence="12 13">LMG 27801</strain>
    </source>
</reference>
<dbReference type="GO" id="GO:0042732">
    <property type="term" value="P:D-xylose metabolic process"/>
    <property type="evidence" value="ECO:0007669"/>
    <property type="project" value="UniProtKB-KW"/>
</dbReference>
<dbReference type="EMBL" id="JABEQD010000014">
    <property type="protein sequence ID" value="MBB2169835.1"/>
    <property type="molecule type" value="Genomic_DNA"/>
</dbReference>
<dbReference type="InterPro" id="IPR018484">
    <property type="entry name" value="FGGY_N"/>
</dbReference>